<gene>
    <name evidence="1" type="ORF">NIES80_23950</name>
</gene>
<evidence type="ECO:0000313" key="1">
    <source>
        <dbReference type="EMBL" id="GCL42688.1"/>
    </source>
</evidence>
<evidence type="ECO:0000313" key="2">
    <source>
        <dbReference type="Proteomes" id="UP000299367"/>
    </source>
</evidence>
<proteinExistence type="predicted"/>
<dbReference type="AlphaFoldDB" id="A0A480AHD4"/>
<dbReference type="RefSeq" id="WP_137908262.1">
    <property type="nucleotide sequence ID" value="NZ_BJCF01000025.1"/>
</dbReference>
<protein>
    <submittedName>
        <fullName evidence="1">Uncharacterized protein</fullName>
    </submittedName>
</protein>
<name>A0A480AHD4_9CYAN</name>
<comment type="caution">
    <text evidence="1">The sequence shown here is derived from an EMBL/GenBank/DDBJ whole genome shotgun (WGS) entry which is preliminary data.</text>
</comment>
<organism evidence="1 2">
    <name type="scientific">Dolichospermum planctonicum</name>
    <dbReference type="NCBI Taxonomy" id="136072"/>
    <lineage>
        <taxon>Bacteria</taxon>
        <taxon>Bacillati</taxon>
        <taxon>Cyanobacteriota</taxon>
        <taxon>Cyanophyceae</taxon>
        <taxon>Nostocales</taxon>
        <taxon>Aphanizomenonaceae</taxon>
        <taxon>Dolichospermum</taxon>
    </lineage>
</organism>
<dbReference type="Proteomes" id="UP000299367">
    <property type="component" value="Unassembled WGS sequence"/>
</dbReference>
<accession>A0A480AHD4</accession>
<reference evidence="2" key="1">
    <citation type="submission" date="2019-02" db="EMBL/GenBank/DDBJ databases">
        <title>Draft genome sequence of Dolichospermum planctonicum NIES-80.</title>
        <authorList>
            <person name="Yamaguchi H."/>
            <person name="Suzuki S."/>
            <person name="Kawachi M."/>
        </authorList>
    </citation>
    <scope>NUCLEOTIDE SEQUENCE [LARGE SCALE GENOMIC DNA]</scope>
    <source>
        <strain evidence="2">NIES-80</strain>
    </source>
</reference>
<dbReference type="EMBL" id="BJCF01000025">
    <property type="protein sequence ID" value="GCL42688.1"/>
    <property type="molecule type" value="Genomic_DNA"/>
</dbReference>
<sequence>MADQFEWQFHFHNFNEHNLHVRVHHDCGTKDPWHDGRPGCWEYNLPYSPTGSLEGVFRPGKWVRNFRDWWDIIKDGLKLNLDLGILFTVPEPKIDDLADVVSNVFGIERDIIEALIRDMNDEEIQQILNTAYQSLDQTCKDNYMDPAIVRQMAKDMDLDPNAWGIIAGTTYRHYIWHNSSPLVNHHGWSVFRSWGQKNTNKNNLFIAEACFIDKGHLIYPCDVYPCDGGDHPKYGNTFWQFWSGYYKHYKNVSFGNVMVIEDCKTMTTFSADSN</sequence>